<evidence type="ECO:0000259" key="2">
    <source>
        <dbReference type="Pfam" id="PF09361"/>
    </source>
</evidence>
<proteinExistence type="predicted"/>
<comment type="caution">
    <text evidence="3">The sequence shown here is derived from an EMBL/GenBank/DDBJ whole genome shotgun (WGS) entry which is preliminary data.</text>
</comment>
<reference evidence="3 4" key="1">
    <citation type="submission" date="2010-04" db="EMBL/GenBank/DDBJ databases">
        <authorList>
            <person name="Qin X."/>
            <person name="Bachman B."/>
            <person name="Battles P."/>
            <person name="Bell A."/>
            <person name="Bess C."/>
            <person name="Bickham C."/>
            <person name="Chaboub L."/>
            <person name="Chen D."/>
            <person name="Coyle M."/>
            <person name="Deiros D.R."/>
            <person name="Dinh H."/>
            <person name="Forbes L."/>
            <person name="Fowler G."/>
            <person name="Francisco L."/>
            <person name="Fu Q."/>
            <person name="Gubbala S."/>
            <person name="Hale W."/>
            <person name="Han Y."/>
            <person name="Hemphill L."/>
            <person name="Highlander S.K."/>
            <person name="Hirani K."/>
            <person name="Hogues M."/>
            <person name="Jackson L."/>
            <person name="Jakkamsetti A."/>
            <person name="Javaid M."/>
            <person name="Jiang H."/>
            <person name="Korchina V."/>
            <person name="Kovar C."/>
            <person name="Lara F."/>
            <person name="Lee S."/>
            <person name="Mata R."/>
            <person name="Mathew T."/>
            <person name="Moen C."/>
            <person name="Morales K."/>
            <person name="Munidasa M."/>
            <person name="Nazareth L."/>
            <person name="Ngo R."/>
            <person name="Nguyen L."/>
            <person name="Okwuonu G."/>
            <person name="Ongeri F."/>
            <person name="Patil S."/>
            <person name="Petrosino J."/>
            <person name="Pham C."/>
            <person name="Pham P."/>
            <person name="Pu L.-L."/>
            <person name="Puazo M."/>
            <person name="Raj R."/>
            <person name="Reid J."/>
            <person name="Rouhana J."/>
            <person name="Saada N."/>
            <person name="Shang Y."/>
            <person name="Simmons D."/>
            <person name="Thornton R."/>
            <person name="Warren J."/>
            <person name="Weissenberger G."/>
            <person name="Zhang J."/>
            <person name="Zhang L."/>
            <person name="Zhou C."/>
            <person name="Zhu D."/>
            <person name="Muzny D."/>
            <person name="Worley K."/>
            <person name="Gibbs R."/>
        </authorList>
    </citation>
    <scope>NUCLEOTIDE SEQUENCE [LARGE SCALE GENOMIC DNA]</scope>
    <source>
        <strain evidence="3 4">ATCC 49957</strain>
    </source>
</reference>
<dbReference type="AlphaFoldDB" id="D5RJ94"/>
<evidence type="ECO:0000313" key="4">
    <source>
        <dbReference type="Proteomes" id="UP000005324"/>
    </source>
</evidence>
<feature type="domain" description="Phasin" evidence="2">
    <location>
        <begin position="114"/>
        <end position="212"/>
    </location>
</feature>
<dbReference type="Pfam" id="PF09361">
    <property type="entry name" value="Phasin_2"/>
    <property type="match status" value="1"/>
</dbReference>
<name>D5RJ94_9PROT</name>
<dbReference type="InterPro" id="IPR018968">
    <property type="entry name" value="Phasin"/>
</dbReference>
<feature type="region of interest" description="Disordered" evidence="1">
    <location>
        <begin position="1"/>
        <end position="26"/>
    </location>
</feature>
<gene>
    <name evidence="3" type="ORF">HMPREF0731_1154</name>
</gene>
<evidence type="ECO:0000256" key="1">
    <source>
        <dbReference type="SAM" id="MobiDB-lite"/>
    </source>
</evidence>
<organism evidence="3 4">
    <name type="scientific">Pseudoroseomonas cervicalis ATCC 49957</name>
    <dbReference type="NCBI Taxonomy" id="525371"/>
    <lineage>
        <taxon>Bacteria</taxon>
        <taxon>Pseudomonadati</taxon>
        <taxon>Pseudomonadota</taxon>
        <taxon>Alphaproteobacteria</taxon>
        <taxon>Acetobacterales</taxon>
        <taxon>Roseomonadaceae</taxon>
        <taxon>Roseomonas</taxon>
    </lineage>
</organism>
<evidence type="ECO:0000313" key="3">
    <source>
        <dbReference type="EMBL" id="EFH12631.1"/>
    </source>
</evidence>
<dbReference type="Proteomes" id="UP000005324">
    <property type="component" value="Unassembled WGS sequence"/>
</dbReference>
<accession>D5RJ94</accession>
<dbReference type="HOGENOM" id="CLU_098537_0_0_5"/>
<dbReference type="EMBL" id="ADVL01000190">
    <property type="protein sequence ID" value="EFH12631.1"/>
    <property type="molecule type" value="Genomic_DNA"/>
</dbReference>
<keyword evidence="4" id="KW-1185">Reference proteome</keyword>
<feature type="compositionally biased region" description="Acidic residues" evidence="1">
    <location>
        <begin position="1"/>
        <end position="12"/>
    </location>
</feature>
<sequence length="226" mass="23549">MIGACETEEEPMANEPKVTKLTPAKPAAVKPDAEQIAAAATASMETAAMAVSEAAAPAASAETAMKAALAPVPEAATLANKTIDTSVAKTRTAMEKSMDQATRTTEGFYKATEEAVEFGRGNIEALTKATQTYVTGLQDLSKQAFAVMQAMNEQAIANAKALATVKSLKEAAELQSSFAKAQLEKSISEATKLNEAAFKLAEQSSAPIAARMTLAMEKMARPAAMV</sequence>
<protein>
    <submittedName>
        <fullName evidence="3">Phasin family protein</fullName>
    </submittedName>
</protein>